<keyword evidence="1" id="KW-0378">Hydrolase</keyword>
<evidence type="ECO:0000313" key="4">
    <source>
        <dbReference type="Proteomes" id="UP000184476"/>
    </source>
</evidence>
<reference evidence="3 4" key="1">
    <citation type="submission" date="2016-11" db="EMBL/GenBank/DDBJ databases">
        <authorList>
            <person name="Jaros S."/>
            <person name="Januszkiewicz K."/>
            <person name="Wedrychowicz H."/>
        </authorList>
    </citation>
    <scope>NUCLEOTIDE SEQUENCE [LARGE SCALE GENOMIC DNA]</scope>
    <source>
        <strain evidence="3 4">DSM 44666</strain>
    </source>
</reference>
<dbReference type="GO" id="GO:0016787">
    <property type="term" value="F:hydrolase activity"/>
    <property type="evidence" value="ECO:0007669"/>
    <property type="project" value="UniProtKB-KW"/>
</dbReference>
<dbReference type="EMBL" id="FQVL01000003">
    <property type="protein sequence ID" value="SHE82227.1"/>
    <property type="molecule type" value="Genomic_DNA"/>
</dbReference>
<dbReference type="STRING" id="112248.SAMN05444392_103283"/>
<feature type="active site" description="Acyl-thioester intermediate" evidence="2">
    <location>
        <position position="178"/>
    </location>
</feature>
<name>A0A1M4WM04_9BACL</name>
<evidence type="ECO:0000256" key="2">
    <source>
        <dbReference type="PIRSR" id="PIRSR605754-1"/>
    </source>
</evidence>
<dbReference type="InterPro" id="IPR041999">
    <property type="entry name" value="Sortase_D_1"/>
</dbReference>
<feature type="active site" description="Proton donor/acceptor" evidence="2">
    <location>
        <position position="121"/>
    </location>
</feature>
<proteinExistence type="predicted"/>
<dbReference type="SUPFAM" id="SSF63817">
    <property type="entry name" value="Sortase"/>
    <property type="match status" value="1"/>
</dbReference>
<dbReference type="RefSeq" id="WP_073154361.1">
    <property type="nucleotide sequence ID" value="NZ_FQVL01000003.1"/>
</dbReference>
<protein>
    <submittedName>
        <fullName evidence="3">Sortase A</fullName>
    </submittedName>
</protein>
<dbReference type="InterPro" id="IPR023365">
    <property type="entry name" value="Sortase_dom-sf"/>
</dbReference>
<dbReference type="AlphaFoldDB" id="A0A1M4WM04"/>
<dbReference type="NCBIfam" id="TIGR01076">
    <property type="entry name" value="sortase_fam"/>
    <property type="match status" value="1"/>
</dbReference>
<evidence type="ECO:0000256" key="1">
    <source>
        <dbReference type="ARBA" id="ARBA00022801"/>
    </source>
</evidence>
<accession>A0A1M4WM04</accession>
<dbReference type="Gene3D" id="2.40.260.10">
    <property type="entry name" value="Sortase"/>
    <property type="match status" value="1"/>
</dbReference>
<organism evidence="3 4">
    <name type="scientific">Seinonella peptonophila</name>
    <dbReference type="NCBI Taxonomy" id="112248"/>
    <lineage>
        <taxon>Bacteria</taxon>
        <taxon>Bacillati</taxon>
        <taxon>Bacillota</taxon>
        <taxon>Bacilli</taxon>
        <taxon>Bacillales</taxon>
        <taxon>Thermoactinomycetaceae</taxon>
        <taxon>Seinonella</taxon>
    </lineage>
</organism>
<keyword evidence="4" id="KW-1185">Reference proteome</keyword>
<dbReference type="CDD" id="cd05828">
    <property type="entry name" value="Sortase_D_1"/>
    <property type="match status" value="1"/>
</dbReference>
<sequence length="201" mass="22431">MRWDRVIACVLIILGIGYASYSYVMYLQKVEVVEKITPSEASKLADQKSKSLTSVPVQPVIVPKVQRPKQGEKFAYLYIPRLKERLPVIEGTNDEQLAYGVGHYERSVLPGEGDNAVLSGHRDTVLQRLGELNKGDTLQVVTPQGSFVYRITKTWVTDASDQSVIVSHKLPILTLTTCYPFGYIGSAPDRYIVQAKLVAKF</sequence>
<evidence type="ECO:0000313" key="3">
    <source>
        <dbReference type="EMBL" id="SHE82227.1"/>
    </source>
</evidence>
<dbReference type="Pfam" id="PF04203">
    <property type="entry name" value="Sortase"/>
    <property type="match status" value="1"/>
</dbReference>
<dbReference type="NCBIfam" id="NF033746">
    <property type="entry name" value="class_D_sortase"/>
    <property type="match status" value="1"/>
</dbReference>
<dbReference type="Proteomes" id="UP000184476">
    <property type="component" value="Unassembled WGS sequence"/>
</dbReference>
<dbReference type="OrthoDB" id="165822at2"/>
<dbReference type="InterPro" id="IPR053525">
    <property type="entry name" value="Sortase_D"/>
</dbReference>
<dbReference type="InterPro" id="IPR005754">
    <property type="entry name" value="Sortase"/>
</dbReference>
<gene>
    <name evidence="3" type="ORF">SAMN05444392_103283</name>
</gene>